<evidence type="ECO:0000256" key="2">
    <source>
        <dbReference type="SAM" id="Phobius"/>
    </source>
</evidence>
<dbReference type="Proteomes" id="UP000515860">
    <property type="component" value="Chromosome"/>
</dbReference>
<feature type="transmembrane region" description="Helical" evidence="2">
    <location>
        <begin position="707"/>
        <end position="726"/>
    </location>
</feature>
<keyword evidence="2" id="KW-0472">Membrane</keyword>
<keyword evidence="5" id="KW-1185">Reference proteome</keyword>
<dbReference type="InterPro" id="IPR038765">
    <property type="entry name" value="Papain-like_cys_pep_sf"/>
</dbReference>
<feature type="region of interest" description="Disordered" evidence="1">
    <location>
        <begin position="629"/>
        <end position="651"/>
    </location>
</feature>
<dbReference type="SUPFAM" id="SSF54001">
    <property type="entry name" value="Cysteine proteinases"/>
    <property type="match status" value="1"/>
</dbReference>
<feature type="transmembrane region" description="Helical" evidence="2">
    <location>
        <begin position="224"/>
        <end position="248"/>
    </location>
</feature>
<dbReference type="PANTHER" id="PTHR42736:SF1">
    <property type="entry name" value="PROTEIN-GLUTAMINE GAMMA-GLUTAMYLTRANSFERASE"/>
    <property type="match status" value="1"/>
</dbReference>
<feature type="transmembrane region" description="Helical" evidence="2">
    <location>
        <begin position="31"/>
        <end position="52"/>
    </location>
</feature>
<keyword evidence="2" id="KW-1133">Transmembrane helix</keyword>
<name>A0A7G9GAP1_9FIRM</name>
<dbReference type="RefSeq" id="WP_147371471.1">
    <property type="nucleotide sequence ID" value="NZ_CP060635.1"/>
</dbReference>
<dbReference type="PANTHER" id="PTHR42736">
    <property type="entry name" value="PROTEIN-GLUTAMINE GAMMA-GLUTAMYLTRANSFERASE"/>
    <property type="match status" value="1"/>
</dbReference>
<feature type="domain" description="Transglutaminase-like" evidence="3">
    <location>
        <begin position="536"/>
        <end position="611"/>
    </location>
</feature>
<feature type="transmembrane region" description="Helical" evidence="2">
    <location>
        <begin position="58"/>
        <end position="79"/>
    </location>
</feature>
<dbReference type="SMART" id="SM00460">
    <property type="entry name" value="TGc"/>
    <property type="match status" value="1"/>
</dbReference>
<dbReference type="EMBL" id="CP060635">
    <property type="protein sequence ID" value="QNM07873.1"/>
    <property type="molecule type" value="Genomic_DNA"/>
</dbReference>
<keyword evidence="2" id="KW-0812">Transmembrane</keyword>
<proteinExistence type="predicted"/>
<feature type="transmembrane region" description="Helical" evidence="2">
    <location>
        <begin position="146"/>
        <end position="166"/>
    </location>
</feature>
<dbReference type="InterPro" id="IPR002931">
    <property type="entry name" value="Transglutaminase-like"/>
</dbReference>
<protein>
    <submittedName>
        <fullName evidence="4">Transglutaminase domain-containing protein</fullName>
    </submittedName>
</protein>
<feature type="transmembrane region" description="Helical" evidence="2">
    <location>
        <begin position="91"/>
        <end position="109"/>
    </location>
</feature>
<dbReference type="Pfam" id="PF01841">
    <property type="entry name" value="Transglut_core"/>
    <property type="match status" value="1"/>
</dbReference>
<sequence length="804" mass="89733">MKRKRETENASRVRAFALESAPERGDRKNRITAFLVDGLFLWLYLAGLWAWLASALELPAALGLCLPALGAVALAMGLCGLGRKRARRLKLLAWGAALVLFALIFREIWENGLHLVTNYAVDALGRRFPYLLPAYAVTLGETMQGAALHTALIWLGALAALPGFYLVRSCNRLLLGLQTASLFLLWMVTGVGPEPVWAMAASLCFLAVWIRSHGERTPAGRQRLALPEAFALAAVAAAVLAAAGGFLADRLSLGEFPFFSDVKEDLACTINEARYGGGGEVLPEGDFSGLGSLETQGEAVLEITMSRPESYYLRGFTGGSYTGTGWTNTASLLLWENRDLFYWLHQEGFYGQECLGDAAVALSDEAASEEKNVVQVKNLSGSSKYCYVPYELQSGEGSLMRNELDGQKIGDSGLLASGLRGSREYSYEALSNQITNYPSYDAALLKEDSLTEAGRAYQNLEGYYNEFVYSAYLDLPVQLKSVFNELLGPAETGEGEAHADYAEAKQNILYLLTSDYTDTDELESAWNGSDFVYDFLRGTKEGYSVHFASAAAMMFRYYGIPARYVEGYLVTPEDAAAMTAGEPYVLDDTHAHAWVEYYQDGVGWLPFETTPSYLNVMDKADEYQDISGLDGLGSEEQNQEEEEEKEEEEQEEENFQIDWMLILTVALFIGACLLVLVMLGFLIWLLLQRRKSRKAKRLFTSSDKREAVCALYAYTMNLLSVAGLRIRNISLFRYERNIREMFDGETAEEYRAVVAIRQEAVYSGNEITEEQRDIVERFKDKIWRRVFAGGGFFQRMQLKYIYFL</sequence>
<accession>A0A7G9GAP1</accession>
<feature type="compositionally biased region" description="Acidic residues" evidence="1">
    <location>
        <begin position="637"/>
        <end position="651"/>
    </location>
</feature>
<evidence type="ECO:0000313" key="5">
    <source>
        <dbReference type="Proteomes" id="UP000515860"/>
    </source>
</evidence>
<evidence type="ECO:0000313" key="4">
    <source>
        <dbReference type="EMBL" id="QNM07873.1"/>
    </source>
</evidence>
<feature type="transmembrane region" description="Helical" evidence="2">
    <location>
        <begin position="195"/>
        <end position="212"/>
    </location>
</feature>
<dbReference type="AlphaFoldDB" id="A0A7G9GAP1"/>
<feature type="transmembrane region" description="Helical" evidence="2">
    <location>
        <begin position="659"/>
        <end position="687"/>
    </location>
</feature>
<gene>
    <name evidence="4" type="ORF">H9Q79_13260</name>
</gene>
<dbReference type="KEGG" id="whj:H9Q79_13260"/>
<dbReference type="Gene3D" id="3.10.620.30">
    <property type="match status" value="1"/>
</dbReference>
<organism evidence="4 5">
    <name type="scientific">Wansuia hejianensis</name>
    <dbReference type="NCBI Taxonomy" id="2763667"/>
    <lineage>
        <taxon>Bacteria</taxon>
        <taxon>Bacillati</taxon>
        <taxon>Bacillota</taxon>
        <taxon>Clostridia</taxon>
        <taxon>Lachnospirales</taxon>
        <taxon>Lachnospiraceae</taxon>
        <taxon>Wansuia</taxon>
    </lineage>
</organism>
<dbReference type="InterPro" id="IPR052901">
    <property type="entry name" value="Bact_TGase-like"/>
</dbReference>
<evidence type="ECO:0000256" key="1">
    <source>
        <dbReference type="SAM" id="MobiDB-lite"/>
    </source>
</evidence>
<reference evidence="4 5" key="1">
    <citation type="submission" date="2020-08" db="EMBL/GenBank/DDBJ databases">
        <authorList>
            <person name="Liu C."/>
            <person name="Sun Q."/>
        </authorList>
    </citation>
    <scope>NUCLEOTIDE SEQUENCE [LARGE SCALE GENOMIC DNA]</scope>
    <source>
        <strain evidence="4 5">NSJ-29</strain>
    </source>
</reference>
<feature type="transmembrane region" description="Helical" evidence="2">
    <location>
        <begin position="173"/>
        <end position="189"/>
    </location>
</feature>
<evidence type="ECO:0000259" key="3">
    <source>
        <dbReference type="SMART" id="SM00460"/>
    </source>
</evidence>